<dbReference type="PANTHER" id="PTHR34146">
    <property type="entry name" value="POLYNUCLEOTIDYL TRANSFERASE, RIBONUCLEASE H-LIKE SUPERFAMILY PROTEIN-RELATED"/>
    <property type="match status" value="1"/>
</dbReference>
<dbReference type="PANTHER" id="PTHR34146:SF3">
    <property type="entry name" value="POLYNUCLEOTIDYL TRANSFERASE, RIBONUCLEASE H-LIKE SUPERFAMILY PROTEIN"/>
    <property type="match status" value="1"/>
</dbReference>
<evidence type="ECO:0000313" key="4">
    <source>
        <dbReference type="RefSeq" id="XP_010467994.1"/>
    </source>
</evidence>
<reference evidence="3" key="1">
    <citation type="journal article" date="2014" name="Nat. Commun.">
        <title>The emerging biofuel crop Camelina sativa retains a highly undifferentiated hexaploid genome structure.</title>
        <authorList>
            <person name="Kagale S."/>
            <person name="Koh C."/>
            <person name="Nixon J."/>
            <person name="Bollina V."/>
            <person name="Clarke W.E."/>
            <person name="Tuteja R."/>
            <person name="Spillane C."/>
            <person name="Robinson S.J."/>
            <person name="Links M.G."/>
            <person name="Clarke C."/>
            <person name="Higgins E.E."/>
            <person name="Huebert T."/>
            <person name="Sharpe A.G."/>
            <person name="Parkin I.A."/>
        </authorList>
    </citation>
    <scope>NUCLEOTIDE SEQUENCE [LARGE SCALE GENOMIC DNA]</scope>
    <source>
        <strain evidence="3">cv. DH55</strain>
    </source>
</reference>
<accession>A0ABM0WAC0</accession>
<reference evidence="4" key="2">
    <citation type="submission" date="2025-08" db="UniProtKB">
        <authorList>
            <consortium name="RefSeq"/>
        </authorList>
    </citation>
    <scope>IDENTIFICATION</scope>
    <source>
        <tissue evidence="4">Leaf</tissue>
    </source>
</reference>
<feature type="domain" description="Reverse transcriptase zinc-binding" evidence="2">
    <location>
        <begin position="1"/>
        <end position="47"/>
    </location>
</feature>
<dbReference type="RefSeq" id="XP_010467994.1">
    <property type="nucleotide sequence ID" value="XM_010469692.1"/>
</dbReference>
<dbReference type="GeneID" id="104747994"/>
<dbReference type="InterPro" id="IPR002156">
    <property type="entry name" value="RNaseH_domain"/>
</dbReference>
<dbReference type="InterPro" id="IPR044730">
    <property type="entry name" value="RNase_H-like_dom_plant"/>
</dbReference>
<protein>
    <submittedName>
        <fullName evidence="4">Uncharacterized protein LOC104747994</fullName>
    </submittedName>
</protein>
<evidence type="ECO:0000313" key="3">
    <source>
        <dbReference type="Proteomes" id="UP000694864"/>
    </source>
</evidence>
<proteinExistence type="predicted"/>
<dbReference type="SUPFAM" id="SSF53098">
    <property type="entry name" value="Ribonuclease H-like"/>
    <property type="match status" value="1"/>
</dbReference>
<dbReference type="InterPro" id="IPR026960">
    <property type="entry name" value="RVT-Znf"/>
</dbReference>
<keyword evidence="3" id="KW-1185">Reference proteome</keyword>
<dbReference type="Pfam" id="PF13456">
    <property type="entry name" value="RVT_3"/>
    <property type="match status" value="1"/>
</dbReference>
<organism evidence="3 4">
    <name type="scientific">Camelina sativa</name>
    <name type="common">False flax</name>
    <name type="synonym">Myagrum sativum</name>
    <dbReference type="NCBI Taxonomy" id="90675"/>
    <lineage>
        <taxon>Eukaryota</taxon>
        <taxon>Viridiplantae</taxon>
        <taxon>Streptophyta</taxon>
        <taxon>Embryophyta</taxon>
        <taxon>Tracheophyta</taxon>
        <taxon>Spermatophyta</taxon>
        <taxon>Magnoliopsida</taxon>
        <taxon>eudicotyledons</taxon>
        <taxon>Gunneridae</taxon>
        <taxon>Pentapetalae</taxon>
        <taxon>rosids</taxon>
        <taxon>malvids</taxon>
        <taxon>Brassicales</taxon>
        <taxon>Brassicaceae</taxon>
        <taxon>Camelineae</taxon>
        <taxon>Camelina</taxon>
    </lineage>
</organism>
<feature type="domain" description="RNase H type-1" evidence="1">
    <location>
        <begin position="160"/>
        <end position="279"/>
    </location>
</feature>
<dbReference type="InterPro" id="IPR012337">
    <property type="entry name" value="RNaseH-like_sf"/>
</dbReference>
<dbReference type="Gene3D" id="3.30.420.10">
    <property type="entry name" value="Ribonuclease H-like superfamily/Ribonuclease H"/>
    <property type="match status" value="1"/>
</dbReference>
<evidence type="ECO:0000259" key="1">
    <source>
        <dbReference type="Pfam" id="PF13456"/>
    </source>
</evidence>
<dbReference type="CDD" id="cd06222">
    <property type="entry name" value="RNase_H_like"/>
    <property type="match status" value="1"/>
</dbReference>
<sequence>MWQVLTGCVAVTANLRKRGISCDPVCGYEEETINHTLFECHSARQVWALSLFPTAQGVFPSTSVLTNLDFFFWRFKDIPSHEIFPWILWYIWKARNDKLFSNLDSNPLALLRLAEDEAQAWFLAQAEAIGPAVDPIFAGQPSGNGGYGVSRSLSSYLCFVDGSWKETDQFAGRGWFCISPRGDDPTMGAANIRRSLSPLHAGIEAFIWAMCCMIGADNESVIFLTDCSDLVKIVSSPAEWPAFTPYLKDIQADIEEFATFSLVYVPRSQNGKTDNLARRVRSIPHLVTFVNNFPPHWFV</sequence>
<dbReference type="InterPro" id="IPR036397">
    <property type="entry name" value="RNaseH_sf"/>
</dbReference>
<gene>
    <name evidence="4" type="primary">LOC104747994</name>
</gene>
<name>A0ABM0WAC0_CAMSA</name>
<dbReference type="Proteomes" id="UP000694864">
    <property type="component" value="Chromosome 15"/>
</dbReference>
<evidence type="ECO:0000259" key="2">
    <source>
        <dbReference type="Pfam" id="PF13966"/>
    </source>
</evidence>
<dbReference type="Pfam" id="PF13966">
    <property type="entry name" value="zf-RVT"/>
    <property type="match status" value="1"/>
</dbReference>